<feature type="domain" description="Zn(2)-C6 fungal-type" evidence="7">
    <location>
        <begin position="326"/>
        <end position="357"/>
    </location>
</feature>
<dbReference type="GO" id="GO:0005634">
    <property type="term" value="C:nucleus"/>
    <property type="evidence" value="ECO:0007669"/>
    <property type="project" value="UniProtKB-SubCell"/>
</dbReference>
<sequence length="1030" mass="114822">MPLDPSHPDYWTQALQFTETIHRDVYPAVDPTQPSLQRIAQGKVVVVTGAGSGFGEGACKQWAKAGTAAVVLAARSQTNIDRVAQLLNASTETLAISTDVASESQVNNLFEEATKKFGRVDVVIHAAGVLGPIAHIGDAPTDEWWKAFETNVKGAFLVAKAFARVSEGHEATFIYTGSAASYFASPGQSSYTAAKAAGNMIMDQLHTEYKNLRVFNVHPGMAKSSVLRSELEIYANDTPDLFGGLTLYLAGKQADFLRGRFVAANWDVGDLEKHQEEIKAQELLKGQAFRGEIGPGEQASQSDQLAQAPVANKPPRQGGGKRIPLSCLACRQHKLRCDRRVPCGTCIRYRREAQCRENPAPSQRRGAAIRALDHRTVEDGRSSTGAAVIYRGQQGPETLETRLYDTDAGYAGRPPVIQSADSYSDRADPSASQSSTSFARLLGLNEDLVEAPPPSLPQILAEANRERHLSSWWSFLDVRHRKRVYRQQLSATLPSRSQCDLLANYYLEHVNWIFQTIHVPSFRRDYAIFWDTGIDQADLIWLSLLFTVISTSALYIPLESIEVVGCPKDSIRHLAHIWHLSSRRALRAGDFEARPCLTQLQTFSVTQLYWYATNDIETLNSHLGQAVRNAQAIGLDKDRTPSTCLQDEMRHRLWWDLVDADMFQTICLDREPLVRLKDPGVPLPLNCDDHDMNVSSIHPKPLDVPTVMSMNIYRAQVFRILNRHWCATHGDCLQSIEGIRRLDSEIVELVTQLPWYFQLDEDGNPPRLSEALREVLTWQHHILRTCVSTQRIRMYRPFLANRVENAWENVVKAAEDALAVYRTLRLDGTTTSRQKFSTQAYQVFSVAVTVATLLLVEGSLPIPDAYNLIKDMAMDLRMLENQGCLVPVATHGHQVLLKMLTFFDRRWADPVSPEDAKRLVPDISTILGGESTTRAYMDRLSSQAQQRTPTRTISVAGQQIAAGDVEEIRAVNNESGNQAEETGITPESLMDTSCGGMMEGIDPEFFMENIRPLGLLDWDMTGLLVDIQGK</sequence>
<comment type="caution">
    <text evidence="8">The sequence shown here is derived from an EMBL/GenBank/DDBJ whole genome shotgun (WGS) entry which is preliminary data.</text>
</comment>
<proteinExistence type="predicted"/>
<dbReference type="InterPro" id="IPR057326">
    <property type="entry name" value="KR_dom"/>
</dbReference>
<evidence type="ECO:0000256" key="3">
    <source>
        <dbReference type="ARBA" id="ARBA00022857"/>
    </source>
</evidence>
<keyword evidence="9" id="KW-1185">Reference proteome</keyword>
<reference evidence="8" key="1">
    <citation type="submission" date="2023-01" db="EMBL/GenBank/DDBJ databases">
        <authorList>
            <person name="Piombo E."/>
        </authorList>
    </citation>
    <scope>NUCLEOTIDE SEQUENCE</scope>
</reference>
<dbReference type="InterPro" id="IPR036864">
    <property type="entry name" value="Zn2-C6_fun-type_DNA-bd_sf"/>
</dbReference>
<protein>
    <recommendedName>
        <fullName evidence="7">Zn(2)-C6 fungal-type domain-containing protein</fullName>
    </recommendedName>
</protein>
<dbReference type="EMBL" id="CABFNP030000386">
    <property type="protein sequence ID" value="CAI6013763.1"/>
    <property type="molecule type" value="Genomic_DNA"/>
</dbReference>
<dbReference type="CDD" id="cd12148">
    <property type="entry name" value="fungal_TF_MHR"/>
    <property type="match status" value="1"/>
</dbReference>
<dbReference type="Pfam" id="PF04082">
    <property type="entry name" value="Fungal_trans"/>
    <property type="match status" value="1"/>
</dbReference>
<dbReference type="Gene3D" id="3.40.50.720">
    <property type="entry name" value="NAD(P)-binding Rossmann-like Domain"/>
    <property type="match status" value="1"/>
</dbReference>
<dbReference type="SMART" id="SM00906">
    <property type="entry name" value="Fungal_trans"/>
    <property type="match status" value="1"/>
</dbReference>
<dbReference type="CDD" id="cd05233">
    <property type="entry name" value="SDR_c"/>
    <property type="match status" value="1"/>
</dbReference>
<keyword evidence="2" id="KW-0479">Metal-binding</keyword>
<comment type="subcellular location">
    <subcellularLocation>
        <location evidence="1">Nucleus</location>
    </subcellularLocation>
</comment>
<dbReference type="InterPro" id="IPR002347">
    <property type="entry name" value="SDR_fam"/>
</dbReference>
<dbReference type="PROSITE" id="PS50048">
    <property type="entry name" value="ZN2_CY6_FUNGAL_2"/>
    <property type="match status" value="1"/>
</dbReference>
<dbReference type="SUPFAM" id="SSF57701">
    <property type="entry name" value="Zn2/Cys6 DNA-binding domain"/>
    <property type="match status" value="1"/>
</dbReference>
<dbReference type="PRINTS" id="PR00081">
    <property type="entry name" value="GDHRDH"/>
</dbReference>
<dbReference type="SMART" id="SM00066">
    <property type="entry name" value="GAL4"/>
    <property type="match status" value="1"/>
</dbReference>
<dbReference type="PANTHER" id="PTHR31001">
    <property type="entry name" value="UNCHARACTERIZED TRANSCRIPTIONAL REGULATORY PROTEIN"/>
    <property type="match status" value="1"/>
</dbReference>
<keyword evidence="5" id="KW-0539">Nucleus</keyword>
<dbReference type="AlphaFoldDB" id="A0AA35PVE3"/>
<dbReference type="Gene3D" id="4.10.240.10">
    <property type="entry name" value="Zn(2)-C6 fungal-type DNA-binding domain"/>
    <property type="match status" value="1"/>
</dbReference>
<evidence type="ECO:0000259" key="7">
    <source>
        <dbReference type="PROSITE" id="PS50048"/>
    </source>
</evidence>
<evidence type="ECO:0000256" key="5">
    <source>
        <dbReference type="ARBA" id="ARBA00023242"/>
    </source>
</evidence>
<gene>
    <name evidence="8" type="ORF">CCHLO57077_00018927</name>
</gene>
<dbReference type="InterPro" id="IPR050613">
    <property type="entry name" value="Sec_Metabolite_Reg"/>
</dbReference>
<dbReference type="GO" id="GO:0008270">
    <property type="term" value="F:zinc ion binding"/>
    <property type="evidence" value="ECO:0007669"/>
    <property type="project" value="InterPro"/>
</dbReference>
<dbReference type="GO" id="GO:0016491">
    <property type="term" value="F:oxidoreductase activity"/>
    <property type="evidence" value="ECO:0007669"/>
    <property type="project" value="UniProtKB-KW"/>
</dbReference>
<dbReference type="InterPro" id="IPR001138">
    <property type="entry name" value="Zn2Cys6_DnaBD"/>
</dbReference>
<evidence type="ECO:0000256" key="6">
    <source>
        <dbReference type="SAM" id="MobiDB-lite"/>
    </source>
</evidence>
<feature type="region of interest" description="Disordered" evidence="6">
    <location>
        <begin position="292"/>
        <end position="322"/>
    </location>
</feature>
<organism evidence="8 9">
    <name type="scientific">Clonostachys chloroleuca</name>
    <dbReference type="NCBI Taxonomy" id="1926264"/>
    <lineage>
        <taxon>Eukaryota</taxon>
        <taxon>Fungi</taxon>
        <taxon>Dikarya</taxon>
        <taxon>Ascomycota</taxon>
        <taxon>Pezizomycotina</taxon>
        <taxon>Sordariomycetes</taxon>
        <taxon>Hypocreomycetidae</taxon>
        <taxon>Hypocreales</taxon>
        <taxon>Bionectriaceae</taxon>
        <taxon>Clonostachys</taxon>
    </lineage>
</organism>
<evidence type="ECO:0000313" key="8">
    <source>
        <dbReference type="EMBL" id="CAI6013763.1"/>
    </source>
</evidence>
<keyword evidence="3" id="KW-0521">NADP</keyword>
<dbReference type="GO" id="GO:0006351">
    <property type="term" value="P:DNA-templated transcription"/>
    <property type="evidence" value="ECO:0007669"/>
    <property type="project" value="InterPro"/>
</dbReference>
<dbReference type="InterPro" id="IPR020904">
    <property type="entry name" value="Sc_DH/Rdtase_CS"/>
</dbReference>
<dbReference type="CDD" id="cd00067">
    <property type="entry name" value="GAL4"/>
    <property type="match status" value="1"/>
</dbReference>
<dbReference type="PROSITE" id="PS00463">
    <property type="entry name" value="ZN2_CY6_FUNGAL_1"/>
    <property type="match status" value="1"/>
</dbReference>
<dbReference type="Proteomes" id="UP001160390">
    <property type="component" value="Unassembled WGS sequence"/>
</dbReference>
<dbReference type="SUPFAM" id="SSF51735">
    <property type="entry name" value="NAD(P)-binding Rossmann-fold domains"/>
    <property type="match status" value="1"/>
</dbReference>
<dbReference type="InterPro" id="IPR036291">
    <property type="entry name" value="NAD(P)-bd_dom_sf"/>
</dbReference>
<name>A0AA35PVE3_9HYPO</name>
<dbReference type="PROSITE" id="PS00061">
    <property type="entry name" value="ADH_SHORT"/>
    <property type="match status" value="1"/>
</dbReference>
<evidence type="ECO:0000256" key="4">
    <source>
        <dbReference type="ARBA" id="ARBA00023002"/>
    </source>
</evidence>
<evidence type="ECO:0000256" key="1">
    <source>
        <dbReference type="ARBA" id="ARBA00004123"/>
    </source>
</evidence>
<dbReference type="Pfam" id="PF00172">
    <property type="entry name" value="Zn_clus"/>
    <property type="match status" value="1"/>
</dbReference>
<evidence type="ECO:0000313" key="9">
    <source>
        <dbReference type="Proteomes" id="UP001160390"/>
    </source>
</evidence>
<dbReference type="Pfam" id="PF00106">
    <property type="entry name" value="adh_short"/>
    <property type="match status" value="1"/>
</dbReference>
<dbReference type="SMART" id="SM00822">
    <property type="entry name" value="PKS_KR"/>
    <property type="match status" value="1"/>
</dbReference>
<dbReference type="GO" id="GO:0003677">
    <property type="term" value="F:DNA binding"/>
    <property type="evidence" value="ECO:0007669"/>
    <property type="project" value="InterPro"/>
</dbReference>
<dbReference type="PANTHER" id="PTHR31001:SF76">
    <property type="entry name" value="ZN(2)-C6 FUNGAL-TYPE DOMAIN-CONTAINING PROTEIN"/>
    <property type="match status" value="1"/>
</dbReference>
<keyword evidence="4" id="KW-0560">Oxidoreductase</keyword>
<accession>A0AA35PVE3</accession>
<dbReference type="GO" id="GO:0000981">
    <property type="term" value="F:DNA-binding transcription factor activity, RNA polymerase II-specific"/>
    <property type="evidence" value="ECO:0007669"/>
    <property type="project" value="InterPro"/>
</dbReference>
<evidence type="ECO:0000256" key="2">
    <source>
        <dbReference type="ARBA" id="ARBA00022723"/>
    </source>
</evidence>
<dbReference type="InterPro" id="IPR007219">
    <property type="entry name" value="XnlR_reg_dom"/>
</dbReference>